<dbReference type="EMBL" id="JYBP01000003">
    <property type="protein sequence ID" value="KJE28954.1"/>
    <property type="molecule type" value="Genomic_DNA"/>
</dbReference>
<keyword evidence="2" id="KW-0812">Transmembrane</keyword>
<comment type="caution">
    <text evidence="4">The sequence shown here is derived from an EMBL/GenBank/DDBJ whole genome shotgun (WGS) entry which is preliminary data.</text>
</comment>
<keyword evidence="2" id="KW-0472">Membrane</keyword>
<name>A0A0D8BY86_GEOKU</name>
<dbReference type="InterPro" id="IPR058620">
    <property type="entry name" value="YtrI_C"/>
</dbReference>
<evidence type="ECO:0000256" key="2">
    <source>
        <dbReference type="SAM" id="Phobius"/>
    </source>
</evidence>
<dbReference type="Pfam" id="PF26347">
    <property type="entry name" value="YtrI_sporulation"/>
    <property type="match status" value="1"/>
</dbReference>
<dbReference type="RefSeq" id="WP_044730590.1">
    <property type="nucleotide sequence ID" value="NZ_JYBP01000003.1"/>
</dbReference>
<feature type="coiled-coil region" evidence="1">
    <location>
        <begin position="38"/>
        <end position="72"/>
    </location>
</feature>
<dbReference type="NCBIfam" id="NF041479">
    <property type="entry name" value="spor_membprot_YtrI"/>
    <property type="match status" value="1"/>
</dbReference>
<evidence type="ECO:0000313" key="5">
    <source>
        <dbReference type="Proteomes" id="UP000032522"/>
    </source>
</evidence>
<gene>
    <name evidence="4" type="ORF">LG52_238</name>
</gene>
<keyword evidence="2" id="KW-1133">Transmembrane helix</keyword>
<evidence type="ECO:0000313" key="4">
    <source>
        <dbReference type="EMBL" id="KJE28954.1"/>
    </source>
</evidence>
<proteinExistence type="predicted"/>
<sequence length="167" mass="19902">MRIPPYYQYPSWQRFFAGAAIGALISWFVFLYMFGVLQEKQVRHVNELNEQIADLQNEIRIWQEDYIHYNKEMKKKLTVQDVSVHLANAEQYKLDSYTTFRIEDSVKEDLSHLITKDIETVYNSRELIERAIENKTYTIHEKTYRLELHTLTIFTLLAVEVKLAPLP</sequence>
<dbReference type="Proteomes" id="UP000032522">
    <property type="component" value="Unassembled WGS sequence"/>
</dbReference>
<feature type="domain" description="Sporulation membrane protein YtrI C-terminal" evidence="3">
    <location>
        <begin position="80"/>
        <end position="163"/>
    </location>
</feature>
<evidence type="ECO:0000259" key="3">
    <source>
        <dbReference type="Pfam" id="PF26347"/>
    </source>
</evidence>
<keyword evidence="1" id="KW-0175">Coiled coil</keyword>
<protein>
    <submittedName>
        <fullName evidence="4">Putative sporulation membrane protein ytrI</fullName>
    </submittedName>
</protein>
<organism evidence="4 5">
    <name type="scientific">Geobacillus kaustophilus</name>
    <dbReference type="NCBI Taxonomy" id="1462"/>
    <lineage>
        <taxon>Bacteria</taxon>
        <taxon>Bacillati</taxon>
        <taxon>Bacillota</taxon>
        <taxon>Bacilli</taxon>
        <taxon>Bacillales</taxon>
        <taxon>Anoxybacillaceae</taxon>
        <taxon>Geobacillus</taxon>
        <taxon>Geobacillus thermoleovorans group</taxon>
    </lineage>
</organism>
<dbReference type="AlphaFoldDB" id="A0A0D8BY86"/>
<feature type="transmembrane region" description="Helical" evidence="2">
    <location>
        <begin position="12"/>
        <end position="34"/>
    </location>
</feature>
<dbReference type="PATRIC" id="fig|1462.6.peg.346"/>
<dbReference type="InterPro" id="IPR048198">
    <property type="entry name" value="YtrI"/>
</dbReference>
<accession>A0A0D8BY86</accession>
<evidence type="ECO:0000256" key="1">
    <source>
        <dbReference type="SAM" id="Coils"/>
    </source>
</evidence>
<dbReference type="OrthoDB" id="2691164at2"/>
<reference evidence="4 5" key="1">
    <citation type="submission" date="2015-01" db="EMBL/GenBank/DDBJ databases">
        <authorList>
            <person name="Filippidou S."/>
            <person name="Jeanneret N."/>
            <person name="Russel-Delif L."/>
            <person name="Junier T."/>
            <person name="Wunderlin T."/>
            <person name="Molina V."/>
            <person name="Johnson S.L."/>
            <person name="Davenport K.W."/>
            <person name="Chain P.S."/>
            <person name="Dorador C."/>
            <person name="Junier P."/>
        </authorList>
    </citation>
    <scope>NUCLEOTIDE SEQUENCE [LARGE SCALE GENOMIC DNA]</scope>
    <source>
        <strain evidence="4 5">Et7/4</strain>
    </source>
</reference>